<proteinExistence type="predicted"/>
<dbReference type="InterPro" id="IPR005153">
    <property type="entry name" value="MbtH-like_dom"/>
</dbReference>
<evidence type="ECO:0000259" key="2">
    <source>
        <dbReference type="SMART" id="SM00923"/>
    </source>
</evidence>
<sequence length="70" mass="7741">MSETSVDTAEHADWLTVSNTEGRHSIWPATRPVPEGWQPTGQRGERSACLAWIAENWTDPRPAGVGRVAR</sequence>
<evidence type="ECO:0000313" key="4">
    <source>
        <dbReference type="Proteomes" id="UP001501752"/>
    </source>
</evidence>
<evidence type="ECO:0000313" key="3">
    <source>
        <dbReference type="EMBL" id="GAA4834654.1"/>
    </source>
</evidence>
<dbReference type="EMBL" id="BAABIS010000001">
    <property type="protein sequence ID" value="GAA4834654.1"/>
    <property type="molecule type" value="Genomic_DNA"/>
</dbReference>
<dbReference type="Pfam" id="PF03621">
    <property type="entry name" value="MbtH"/>
    <property type="match status" value="1"/>
</dbReference>
<name>A0ABP9D8G5_9ACTN</name>
<protein>
    <submittedName>
        <fullName evidence="3">MbtH family protein</fullName>
    </submittedName>
</protein>
<dbReference type="RefSeq" id="WP_345695223.1">
    <property type="nucleotide sequence ID" value="NZ_BAABIS010000001.1"/>
</dbReference>
<comment type="caution">
    <text evidence="3">The sequence shown here is derived from an EMBL/GenBank/DDBJ whole genome shotgun (WGS) entry which is preliminary data.</text>
</comment>
<dbReference type="SUPFAM" id="SSF160582">
    <property type="entry name" value="MbtH-like"/>
    <property type="match status" value="1"/>
</dbReference>
<accession>A0ABP9D8G5</accession>
<dbReference type="Gene3D" id="3.90.820.10">
    <property type="entry name" value="Structural Genomics, Unknown Function 30-nov-00 1gh9 Mol_id"/>
    <property type="match status" value="1"/>
</dbReference>
<dbReference type="PANTHER" id="PTHR38444:SF1">
    <property type="entry name" value="ENTEROBACTIN BIOSYNTHESIS PROTEIN YBDZ"/>
    <property type="match status" value="1"/>
</dbReference>
<evidence type="ECO:0000256" key="1">
    <source>
        <dbReference type="SAM" id="MobiDB-lite"/>
    </source>
</evidence>
<organism evidence="3 4">
    <name type="scientific">Kitasatospora terrestris</name>
    <dbReference type="NCBI Taxonomy" id="258051"/>
    <lineage>
        <taxon>Bacteria</taxon>
        <taxon>Bacillati</taxon>
        <taxon>Actinomycetota</taxon>
        <taxon>Actinomycetes</taxon>
        <taxon>Kitasatosporales</taxon>
        <taxon>Streptomycetaceae</taxon>
        <taxon>Kitasatospora</taxon>
    </lineage>
</organism>
<gene>
    <name evidence="3" type="ORF">GCM10023235_06570</name>
</gene>
<feature type="region of interest" description="Disordered" evidence="1">
    <location>
        <begin position="1"/>
        <end position="44"/>
    </location>
</feature>
<dbReference type="Proteomes" id="UP001501752">
    <property type="component" value="Unassembled WGS sequence"/>
</dbReference>
<dbReference type="SMART" id="SM00923">
    <property type="entry name" value="MbtH"/>
    <property type="match status" value="1"/>
</dbReference>
<feature type="domain" description="MbtH-like" evidence="2">
    <location>
        <begin position="5"/>
        <end position="55"/>
    </location>
</feature>
<keyword evidence="4" id="KW-1185">Reference proteome</keyword>
<dbReference type="PANTHER" id="PTHR38444">
    <property type="entry name" value="ENTEROBACTIN BIOSYNTHESIS PROTEIN YBDZ"/>
    <property type="match status" value="1"/>
</dbReference>
<dbReference type="InterPro" id="IPR038020">
    <property type="entry name" value="MbtH-like_sf"/>
</dbReference>
<reference evidence="4" key="1">
    <citation type="journal article" date="2019" name="Int. J. Syst. Evol. Microbiol.">
        <title>The Global Catalogue of Microorganisms (GCM) 10K type strain sequencing project: providing services to taxonomists for standard genome sequencing and annotation.</title>
        <authorList>
            <consortium name="The Broad Institute Genomics Platform"/>
            <consortium name="The Broad Institute Genome Sequencing Center for Infectious Disease"/>
            <person name="Wu L."/>
            <person name="Ma J."/>
        </authorList>
    </citation>
    <scope>NUCLEOTIDE SEQUENCE [LARGE SCALE GENOMIC DNA]</scope>
    <source>
        <strain evidence="4">JCM 13006</strain>
    </source>
</reference>
<dbReference type="InterPro" id="IPR037407">
    <property type="entry name" value="MLP_fam"/>
</dbReference>